<organism evidence="1">
    <name type="scientific">Podoviridae sp. ctPr92</name>
    <dbReference type="NCBI Taxonomy" id="2825247"/>
    <lineage>
        <taxon>Viruses</taxon>
        <taxon>Duplodnaviria</taxon>
        <taxon>Heunggongvirae</taxon>
        <taxon>Uroviricota</taxon>
        <taxon>Caudoviricetes</taxon>
    </lineage>
</organism>
<dbReference type="Gene3D" id="3.30.1350.20">
    <property type="entry name" value="Bacteriophage PHI-29 conector. Domain 3"/>
    <property type="match status" value="1"/>
</dbReference>
<dbReference type="Gene3D" id="2.40.500.10">
    <property type="entry name" value="Upper collar protein gp10 (connector protein)"/>
    <property type="match status" value="1"/>
</dbReference>
<dbReference type="Pfam" id="PF05352">
    <property type="entry name" value="Phage_connector"/>
    <property type="match status" value="1"/>
</dbReference>
<evidence type="ECO:0000313" key="1">
    <source>
        <dbReference type="EMBL" id="DAE02804.1"/>
    </source>
</evidence>
<dbReference type="InterPro" id="IPR036199">
    <property type="entry name" value="Gp10_sf"/>
</dbReference>
<accession>A0A8S5P9C5</accession>
<dbReference type="EMBL" id="BK015353">
    <property type="protein sequence ID" value="DAE02804.1"/>
    <property type="molecule type" value="Genomic_DNA"/>
</dbReference>
<reference evidence="1" key="1">
    <citation type="journal article" date="2021" name="Proc. Natl. Acad. Sci. U.S.A.">
        <title>A Catalog of Tens of Thousands of Viruses from Human Metagenomes Reveals Hidden Associations with Chronic Diseases.</title>
        <authorList>
            <person name="Tisza M.J."/>
            <person name="Buck C.B."/>
        </authorList>
    </citation>
    <scope>NUCLEOTIDE SEQUENCE</scope>
    <source>
        <strain evidence="1">CtPr92</strain>
    </source>
</reference>
<proteinExistence type="predicted"/>
<protein>
    <submittedName>
        <fullName evidence="1">Upper collar protein</fullName>
    </submittedName>
</protein>
<dbReference type="Gene3D" id="1.10.246.30">
    <property type="match status" value="1"/>
</dbReference>
<dbReference type="SUPFAM" id="SSF56826">
    <property type="entry name" value="Upper collar protein gp10 (connector protein)"/>
    <property type="match status" value="1"/>
</dbReference>
<dbReference type="InterPro" id="IPR008016">
    <property type="entry name" value="Gp10"/>
</dbReference>
<name>A0A8S5P9C5_9CAUD</name>
<sequence>MNRNKQALEVYKNINFTRIYDYYKMLALNMFTWENLPETMNSRYIENALYEYGLCLVNNDENIGLISVPCNFGANMNINGESTEVLTSGYNYIKTIKYINNKDCVLIRNNDLAKATRHYITNYAERMLEVEMCIRANINQQKFPWFINATEKTKKSLEIIFDKVENFEPFILANKEIGLGDNALEVLTMPTPYVADKLNEYKYELEREILTFLSLNNNFEKKERLLTDEINSNNDFISTNAMLMYKNRLQACKEINKKFGLNVKVLPNKEMISKYYQDDEEKEVNNE</sequence>